<dbReference type="GeneID" id="19484838"/>
<sequence>MHDFIITLNLAYLGRQLSSTHGTQKGYANQLMVLLRIADLNEVKATEHANIRMTAEQFAEFIYLRAAAGATNGIKELQARRVPSNQPTDVYLTRDLTGTDLDSQGYPKQGRRSPALDDAISVVADINMSATGSASASTGGMSHYAAEIDTLRAMASKVEDAQIVSICGGIEVDRISALDLVYDEIHKREQAIASMFTSNRQQ</sequence>
<keyword evidence="2" id="KW-1185">Reference proteome</keyword>
<accession>X5IEN4</accession>
<evidence type="ECO:0000313" key="1">
    <source>
        <dbReference type="EMBL" id="BAO58517.1"/>
    </source>
</evidence>
<name>X5IEN4_BPKP2</name>
<dbReference type="Proteomes" id="UP000204527">
    <property type="component" value="Segment"/>
</dbReference>
<reference evidence="1 2" key="1">
    <citation type="journal article" date="2014" name="Virus Res.">
        <title>Characterization of a novel Pseudomonas aeruginosa bacteriophage, KPP25, of the family Podoviridae.</title>
        <authorList>
            <person name="Miyata R."/>
            <person name="Yamaguchi K."/>
            <person name="Uchiyama J."/>
            <person name="Shigehisa R."/>
            <person name="Takemura-Uchiyama I."/>
            <person name="Kato S."/>
            <person name="Ujihara T."/>
            <person name="Sakaguchi Y."/>
            <person name="Daibata M."/>
            <person name="Matsuzaki S."/>
        </authorList>
    </citation>
    <scope>NUCLEOTIDE SEQUENCE [LARGE SCALE GENOMIC DNA]</scope>
</reference>
<evidence type="ECO:0000313" key="2">
    <source>
        <dbReference type="Proteomes" id="UP000204527"/>
    </source>
</evidence>
<organism evidence="1 2">
    <name type="scientific">Pseudomonas phage KPP25</name>
    <name type="common">Bacteriophage KPP25</name>
    <dbReference type="NCBI Taxonomy" id="1462608"/>
    <lineage>
        <taxon>Viruses</taxon>
        <taxon>Duplodnaviria</taxon>
        <taxon>Heunggongvirae</taxon>
        <taxon>Uroviricota</taxon>
        <taxon>Caudoviricetes</taxon>
        <taxon>Kochitakasuvirus</taxon>
        <taxon>Kochitakasuvirus KPP25</taxon>
    </lineage>
</organism>
<dbReference type="RefSeq" id="YP_009030577.1">
    <property type="nucleotide sequence ID" value="NC_024123.1"/>
</dbReference>
<dbReference type="EMBL" id="AB910393">
    <property type="protein sequence ID" value="BAO58517.1"/>
    <property type="molecule type" value="Genomic_DNA"/>
</dbReference>
<protein>
    <submittedName>
        <fullName evidence="1">Uncharacterized protein</fullName>
    </submittedName>
</protein>
<dbReference type="KEGG" id="vg:19484838"/>
<organismHost>
    <name type="scientific">Pseudomonas aeruginosa</name>
    <dbReference type="NCBI Taxonomy" id="287"/>
</organismHost>
<proteinExistence type="predicted"/>